<dbReference type="OrthoDB" id="2243765at2"/>
<feature type="transmembrane region" description="Helical" evidence="6">
    <location>
        <begin position="154"/>
        <end position="173"/>
    </location>
</feature>
<dbReference type="NCBIfam" id="NF046067">
    <property type="entry name" value="SigPepSipWBacil"/>
    <property type="match status" value="1"/>
</dbReference>
<evidence type="ECO:0000256" key="6">
    <source>
        <dbReference type="SAM" id="Phobius"/>
    </source>
</evidence>
<evidence type="ECO:0000256" key="5">
    <source>
        <dbReference type="NCBIfam" id="TIGR02228"/>
    </source>
</evidence>
<dbReference type="Proteomes" id="UP000215137">
    <property type="component" value="Chromosome"/>
</dbReference>
<sequence length="186" mass="20793">MKGESFILLSLAKWTLRLIGNLLFLLICVLLFIMLFARFTGNEPNLFGYQVKTVLSGSMEPLFKTGSVIAINRTEENQTYQKGDIITYKLDEILITHRIVETSLKDGAITYKTKGDNNDAVDRWEVPAHHVVGEYAGVTIPYLGYVLHTAQTKAGAALLMIIPGIILLFSAFVQPGERKPKEVYTQ</sequence>
<dbReference type="PANTHER" id="PTHR10806:SF6">
    <property type="entry name" value="SIGNAL PEPTIDASE COMPLEX CATALYTIC SUBUNIT SEC11"/>
    <property type="match status" value="1"/>
</dbReference>
<dbReference type="InterPro" id="IPR036286">
    <property type="entry name" value="LexA/Signal_pep-like_sf"/>
</dbReference>
<proteinExistence type="predicted"/>
<keyword evidence="4 6" id="KW-0472">Membrane</keyword>
<dbReference type="GO" id="GO:0006465">
    <property type="term" value="P:signal peptide processing"/>
    <property type="evidence" value="ECO:0007669"/>
    <property type="project" value="UniProtKB-UniRule"/>
</dbReference>
<dbReference type="GO" id="GO:0004252">
    <property type="term" value="F:serine-type endopeptidase activity"/>
    <property type="evidence" value="ECO:0007669"/>
    <property type="project" value="UniProtKB-UniRule"/>
</dbReference>
<dbReference type="CDD" id="cd06530">
    <property type="entry name" value="S26_SPase_I"/>
    <property type="match status" value="1"/>
</dbReference>
<dbReference type="EC" id="3.4.21.89" evidence="5"/>
<dbReference type="PRINTS" id="PR00728">
    <property type="entry name" value="SIGNALPTASE"/>
</dbReference>
<evidence type="ECO:0000313" key="8">
    <source>
        <dbReference type="Proteomes" id="UP000215137"/>
    </source>
</evidence>
<feature type="transmembrane region" description="Helical" evidence="6">
    <location>
        <begin position="21"/>
        <end position="39"/>
    </location>
</feature>
<evidence type="ECO:0000256" key="1">
    <source>
        <dbReference type="ARBA" id="ARBA00004370"/>
    </source>
</evidence>
<gene>
    <name evidence="7" type="ORF">CKF48_06765</name>
</gene>
<evidence type="ECO:0000256" key="3">
    <source>
        <dbReference type="ARBA" id="ARBA00022989"/>
    </source>
</evidence>
<dbReference type="InterPro" id="IPR019533">
    <property type="entry name" value="Peptidase_S26"/>
</dbReference>
<dbReference type="PANTHER" id="PTHR10806">
    <property type="entry name" value="SIGNAL PEPTIDASE COMPLEX CATALYTIC SUBUNIT SEC11"/>
    <property type="match status" value="1"/>
</dbReference>
<dbReference type="NCBIfam" id="TIGR02228">
    <property type="entry name" value="sigpep_I_arch"/>
    <property type="match status" value="1"/>
</dbReference>
<evidence type="ECO:0000313" key="7">
    <source>
        <dbReference type="EMBL" id="ASV67056.1"/>
    </source>
</evidence>
<dbReference type="GO" id="GO:0016020">
    <property type="term" value="C:membrane"/>
    <property type="evidence" value="ECO:0007669"/>
    <property type="project" value="UniProtKB-SubCell"/>
</dbReference>
<evidence type="ECO:0000256" key="2">
    <source>
        <dbReference type="ARBA" id="ARBA00022692"/>
    </source>
</evidence>
<accession>A0A248TFU7</accession>
<dbReference type="InterPro" id="IPR001733">
    <property type="entry name" value="Peptidase_S26B"/>
</dbReference>
<keyword evidence="3 6" id="KW-1133">Transmembrane helix</keyword>
<keyword evidence="8" id="KW-1185">Reference proteome</keyword>
<comment type="subcellular location">
    <subcellularLocation>
        <location evidence="1">Membrane</location>
    </subcellularLocation>
</comment>
<reference evidence="7 8" key="1">
    <citation type="submission" date="2017-08" db="EMBL/GenBank/DDBJ databases">
        <title>Complete Genome Sequence of Bacillus kochii Oregon-R-modENCODE STRAIN BDGP4, isolated from Drosophila melanogaster gut.</title>
        <authorList>
            <person name="Wan K.H."/>
            <person name="Yu C."/>
            <person name="Park S."/>
            <person name="Hammonds A.S."/>
            <person name="Booth B.W."/>
            <person name="Celniker S.E."/>
        </authorList>
    </citation>
    <scope>NUCLEOTIDE SEQUENCE [LARGE SCALE GENOMIC DNA]</scope>
    <source>
        <strain evidence="7 8">BDGP4</strain>
    </source>
</reference>
<evidence type="ECO:0000256" key="4">
    <source>
        <dbReference type="ARBA" id="ARBA00023136"/>
    </source>
</evidence>
<keyword evidence="2 6" id="KW-0812">Transmembrane</keyword>
<dbReference type="AlphaFoldDB" id="A0A248TFU7"/>
<dbReference type="KEGG" id="bko:CKF48_06765"/>
<dbReference type="EMBL" id="CP022983">
    <property type="protein sequence ID" value="ASV67056.1"/>
    <property type="molecule type" value="Genomic_DNA"/>
</dbReference>
<dbReference type="GO" id="GO:0009003">
    <property type="term" value="F:signal peptidase activity"/>
    <property type="evidence" value="ECO:0007669"/>
    <property type="project" value="UniProtKB-EC"/>
</dbReference>
<organism evidence="7 8">
    <name type="scientific">Cytobacillus kochii</name>
    <dbReference type="NCBI Taxonomy" id="859143"/>
    <lineage>
        <taxon>Bacteria</taxon>
        <taxon>Bacillati</taxon>
        <taxon>Bacillota</taxon>
        <taxon>Bacilli</taxon>
        <taxon>Bacillales</taxon>
        <taxon>Bacillaceae</taxon>
        <taxon>Cytobacillus</taxon>
    </lineage>
</organism>
<protein>
    <recommendedName>
        <fullName evidence="5">Signal peptidase I</fullName>
        <ecNumber evidence="5">3.4.21.89</ecNumber>
    </recommendedName>
</protein>
<name>A0A248TFU7_9BACI</name>
<dbReference type="SUPFAM" id="SSF51306">
    <property type="entry name" value="LexA/Signal peptidase"/>
    <property type="match status" value="1"/>
</dbReference>